<comment type="similarity">
    <text evidence="7">Belongs to the ABC-4 integral membrane protein family.</text>
</comment>
<sequence>MFVAWRDLRFAKGRFALMGTVIVLITVLVGLLSGLTAGLGRENTSALTSLPADRLAFAAPVDGGADVSFTDSHVGKRTWESWAKVPGVGSAEPLGIGTAKATAGDGPDRRTAALSAFGIRPGSHLAPEAGRIADGSAVLSAKAAHELGVRAGGTFTLNGRTLTAAAVAGEAMYSHTPVVWTSLDDWSGVAGGSGHGGTPRASDGGAGSATVVALTTSPDADLSAADRKLGTRTVTTGEALNAIGSYTAENGSLQLMRGFLFAISALVIGAFFTVWTIQRSGDVAVLKALGAPTRCLLRDALGQAVVLLVIGTGVGTALAATAGAAVGGTVPFVLDPATVLVPALVMIALGAVGAALSIRRITAVDPLTALGSAR</sequence>
<dbReference type="EMBL" id="BHZD01000001">
    <property type="protein sequence ID" value="GCD42152.1"/>
    <property type="molecule type" value="Genomic_DNA"/>
</dbReference>
<reference evidence="11 12" key="1">
    <citation type="submission" date="2018-11" db="EMBL/GenBank/DDBJ databases">
        <title>Whole genome sequence of Streptomyces paromomycinus NBRC 15454(T).</title>
        <authorList>
            <person name="Komaki H."/>
            <person name="Tamura T."/>
        </authorList>
    </citation>
    <scope>NUCLEOTIDE SEQUENCE [LARGE SCALE GENOMIC DNA]</scope>
    <source>
        <strain evidence="11 12">NBRC 15454</strain>
    </source>
</reference>
<evidence type="ECO:0000256" key="5">
    <source>
        <dbReference type="ARBA" id="ARBA00022989"/>
    </source>
</evidence>
<dbReference type="InterPro" id="IPR051125">
    <property type="entry name" value="ABC-4/HrtB_transporter"/>
</dbReference>
<evidence type="ECO:0000259" key="10">
    <source>
        <dbReference type="Pfam" id="PF12704"/>
    </source>
</evidence>
<gene>
    <name evidence="11" type="ORF">GKJPGBOP_01810</name>
</gene>
<evidence type="ECO:0000256" key="1">
    <source>
        <dbReference type="ARBA" id="ARBA00004651"/>
    </source>
</evidence>
<evidence type="ECO:0000256" key="2">
    <source>
        <dbReference type="ARBA" id="ARBA00022448"/>
    </source>
</evidence>
<dbReference type="InterPro" id="IPR003838">
    <property type="entry name" value="ABC3_permease_C"/>
</dbReference>
<keyword evidence="4 8" id="KW-0812">Transmembrane</keyword>
<evidence type="ECO:0000313" key="11">
    <source>
        <dbReference type="EMBL" id="GCD42152.1"/>
    </source>
</evidence>
<evidence type="ECO:0000256" key="7">
    <source>
        <dbReference type="ARBA" id="ARBA00038076"/>
    </source>
</evidence>
<evidence type="ECO:0000256" key="4">
    <source>
        <dbReference type="ARBA" id="ARBA00022692"/>
    </source>
</evidence>
<feature type="transmembrane region" description="Helical" evidence="8">
    <location>
        <begin position="304"/>
        <end position="327"/>
    </location>
</feature>
<organism evidence="11 12">
    <name type="scientific">Streptomyces paromomycinus</name>
    <name type="common">Streptomyces rimosus subsp. paromomycinus</name>
    <dbReference type="NCBI Taxonomy" id="92743"/>
    <lineage>
        <taxon>Bacteria</taxon>
        <taxon>Bacillati</taxon>
        <taxon>Actinomycetota</taxon>
        <taxon>Actinomycetes</taxon>
        <taxon>Kitasatosporales</taxon>
        <taxon>Streptomycetaceae</taxon>
        <taxon>Streptomyces</taxon>
    </lineage>
</organism>
<dbReference type="PANTHER" id="PTHR43738:SF1">
    <property type="entry name" value="HEMIN TRANSPORT SYSTEM PERMEASE PROTEIN HRTB-RELATED"/>
    <property type="match status" value="1"/>
</dbReference>
<keyword evidence="3" id="KW-1003">Cell membrane</keyword>
<dbReference type="PANTHER" id="PTHR43738">
    <property type="entry name" value="ABC TRANSPORTER, MEMBRANE PROTEIN"/>
    <property type="match status" value="1"/>
</dbReference>
<evidence type="ECO:0000256" key="3">
    <source>
        <dbReference type="ARBA" id="ARBA00022475"/>
    </source>
</evidence>
<feature type="transmembrane region" description="Helical" evidence="8">
    <location>
        <begin position="339"/>
        <end position="358"/>
    </location>
</feature>
<dbReference type="InterPro" id="IPR025857">
    <property type="entry name" value="MacB_PCD"/>
</dbReference>
<proteinExistence type="inferred from homology"/>
<evidence type="ECO:0000256" key="8">
    <source>
        <dbReference type="SAM" id="Phobius"/>
    </source>
</evidence>
<evidence type="ECO:0000259" key="9">
    <source>
        <dbReference type="Pfam" id="PF02687"/>
    </source>
</evidence>
<evidence type="ECO:0000313" key="12">
    <source>
        <dbReference type="Proteomes" id="UP000286746"/>
    </source>
</evidence>
<feature type="transmembrane region" description="Helical" evidence="8">
    <location>
        <begin position="255"/>
        <end position="277"/>
    </location>
</feature>
<feature type="domain" description="ABC3 transporter permease C-terminal" evidence="9">
    <location>
        <begin position="259"/>
        <end position="364"/>
    </location>
</feature>
<protein>
    <submittedName>
        <fullName evidence="11">ABC transporter substrate-binding protein</fullName>
    </submittedName>
</protein>
<dbReference type="AlphaFoldDB" id="A0A401VYL7"/>
<dbReference type="Pfam" id="PF02687">
    <property type="entry name" value="FtsX"/>
    <property type="match status" value="1"/>
</dbReference>
<accession>A0A401VYL7</accession>
<comment type="caution">
    <text evidence="11">The sequence shown here is derived from an EMBL/GenBank/DDBJ whole genome shotgun (WGS) entry which is preliminary data.</text>
</comment>
<dbReference type="Pfam" id="PF12704">
    <property type="entry name" value="MacB_PCD"/>
    <property type="match status" value="1"/>
</dbReference>
<evidence type="ECO:0000256" key="6">
    <source>
        <dbReference type="ARBA" id="ARBA00023136"/>
    </source>
</evidence>
<dbReference type="GO" id="GO:0005886">
    <property type="term" value="C:plasma membrane"/>
    <property type="evidence" value="ECO:0007669"/>
    <property type="project" value="UniProtKB-SubCell"/>
</dbReference>
<keyword evidence="2" id="KW-0813">Transport</keyword>
<keyword evidence="5 8" id="KW-1133">Transmembrane helix</keyword>
<comment type="subcellular location">
    <subcellularLocation>
        <location evidence="1">Cell membrane</location>
        <topology evidence="1">Multi-pass membrane protein</topology>
    </subcellularLocation>
</comment>
<dbReference type="RefSeq" id="WP_125053510.1">
    <property type="nucleotide sequence ID" value="NZ_BHZD01000001.1"/>
</dbReference>
<name>A0A401VYL7_STREY</name>
<feature type="transmembrane region" description="Helical" evidence="8">
    <location>
        <begin position="15"/>
        <end position="39"/>
    </location>
</feature>
<feature type="domain" description="MacB-like periplasmic core" evidence="10">
    <location>
        <begin position="22"/>
        <end position="229"/>
    </location>
</feature>
<dbReference type="Proteomes" id="UP000286746">
    <property type="component" value="Unassembled WGS sequence"/>
</dbReference>
<keyword evidence="12" id="KW-1185">Reference proteome</keyword>
<keyword evidence="6 8" id="KW-0472">Membrane</keyword>